<dbReference type="Gene3D" id="3.90.550.10">
    <property type="entry name" value="Spore Coat Polysaccharide Biosynthesis Protein SpsA, Chain A"/>
    <property type="match status" value="1"/>
</dbReference>
<keyword evidence="8 9" id="KW-0472">Membrane</keyword>
<proteinExistence type="predicted"/>
<dbReference type="InterPro" id="IPR025993">
    <property type="entry name" value="Ceramide_glucosylTrfase"/>
</dbReference>
<protein>
    <submittedName>
        <fullName evidence="10">Glycosyltransferase</fullName>
    </submittedName>
</protein>
<accession>A0ABS4CMW2</accession>
<dbReference type="PANTHER" id="PTHR12726">
    <property type="entry name" value="CERAMIDE GLUCOSYLTRANSFERASE"/>
    <property type="match status" value="1"/>
</dbReference>
<comment type="pathway">
    <text evidence="2">Lipid metabolism; sphingolipid metabolism.</text>
</comment>
<comment type="subcellular location">
    <subcellularLocation>
        <location evidence="1">Membrane</location>
        <topology evidence="1">Multi-pass membrane protein</topology>
    </subcellularLocation>
</comment>
<dbReference type="Proteomes" id="UP000673375">
    <property type="component" value="Unassembled WGS sequence"/>
</dbReference>
<evidence type="ECO:0000313" key="10">
    <source>
        <dbReference type="EMBL" id="MBP1047795.1"/>
    </source>
</evidence>
<comment type="pathway">
    <text evidence="3">Sphingolipid metabolism.</text>
</comment>
<dbReference type="EMBL" id="JAEDXU010000009">
    <property type="protein sequence ID" value="MBP1047795.1"/>
    <property type="molecule type" value="Genomic_DNA"/>
</dbReference>
<sequence length="383" mass="44522">MTQLFFCVLSLTGLLFFLRLRLAVLNIKSKRNIERKVIDEASYTIIQPILSGDPRLKQDLEKNLARTKTMRFIWLVDKSDAIAQAVTAEILEEPSYHERTICLLLEDVPEKINPKSFKLLQGIEKIQTEYAIILDDDSVIDFQRFDEMTSCEQRSDEFLVTGIPYNHGQTGFWSQLVASFVNSNSLLTYFPMAHVKETNTVNGMFYIVKTEILRKYHVFERIQEELCDDLAIADYLSERGVQLIQSSIPCNVRTTIKEPMQYLRLMKRWLLFATIYMKRHYSLRLFFLVVLPSILPIILLIWGLWLGVVPTLLVVGGLGAKAIILKSCRNRIFAIRENRSVILYEVLNDFLLPVLYLYTLVTPPVILWRNKKIRVSDGKIRYE</sequence>
<comment type="caution">
    <text evidence="10">The sequence shown here is derived from an EMBL/GenBank/DDBJ whole genome shotgun (WGS) entry which is preliminary data.</text>
</comment>
<organism evidence="10 11">
    <name type="scientific">Enterococcus larvae</name>
    <dbReference type="NCBI Taxonomy" id="2794352"/>
    <lineage>
        <taxon>Bacteria</taxon>
        <taxon>Bacillati</taxon>
        <taxon>Bacillota</taxon>
        <taxon>Bacilli</taxon>
        <taxon>Lactobacillales</taxon>
        <taxon>Enterococcaceae</taxon>
        <taxon>Enterococcus</taxon>
    </lineage>
</organism>
<reference evidence="10 11" key="1">
    <citation type="submission" date="2020-12" db="EMBL/GenBank/DDBJ databases">
        <title>Vagococcus allomyrinae sp. nov. and Enterococcus lavae sp. nov., isolated from the larvae of Allomyrina dichotoma.</title>
        <authorList>
            <person name="Lee S.D."/>
        </authorList>
    </citation>
    <scope>NUCLEOTIDE SEQUENCE [LARGE SCALE GENOMIC DNA]</scope>
    <source>
        <strain evidence="10 11">BWM-S5</strain>
    </source>
</reference>
<evidence type="ECO:0000256" key="4">
    <source>
        <dbReference type="ARBA" id="ARBA00022676"/>
    </source>
</evidence>
<evidence type="ECO:0000256" key="3">
    <source>
        <dbReference type="ARBA" id="ARBA00004991"/>
    </source>
</evidence>
<keyword evidence="11" id="KW-1185">Reference proteome</keyword>
<gene>
    <name evidence="10" type="ORF">I6N96_16010</name>
</gene>
<keyword evidence="6 9" id="KW-0812">Transmembrane</keyword>
<dbReference type="RefSeq" id="WP_209558573.1">
    <property type="nucleotide sequence ID" value="NZ_JAEDXU010000009.1"/>
</dbReference>
<evidence type="ECO:0000256" key="7">
    <source>
        <dbReference type="ARBA" id="ARBA00022989"/>
    </source>
</evidence>
<keyword evidence="5" id="KW-0808">Transferase</keyword>
<keyword evidence="7 9" id="KW-1133">Transmembrane helix</keyword>
<evidence type="ECO:0000256" key="8">
    <source>
        <dbReference type="ARBA" id="ARBA00023136"/>
    </source>
</evidence>
<evidence type="ECO:0000313" key="11">
    <source>
        <dbReference type="Proteomes" id="UP000673375"/>
    </source>
</evidence>
<dbReference type="Pfam" id="PF13506">
    <property type="entry name" value="Glyco_transf_21"/>
    <property type="match status" value="1"/>
</dbReference>
<feature type="transmembrane region" description="Helical" evidence="9">
    <location>
        <begin position="285"/>
        <end position="305"/>
    </location>
</feature>
<dbReference type="SUPFAM" id="SSF53448">
    <property type="entry name" value="Nucleotide-diphospho-sugar transferases"/>
    <property type="match status" value="1"/>
</dbReference>
<dbReference type="PANTHER" id="PTHR12726:SF0">
    <property type="entry name" value="CERAMIDE GLUCOSYLTRANSFERASE"/>
    <property type="match status" value="1"/>
</dbReference>
<feature type="transmembrane region" description="Helical" evidence="9">
    <location>
        <begin position="350"/>
        <end position="368"/>
    </location>
</feature>
<evidence type="ECO:0000256" key="6">
    <source>
        <dbReference type="ARBA" id="ARBA00022692"/>
    </source>
</evidence>
<evidence type="ECO:0000256" key="9">
    <source>
        <dbReference type="SAM" id="Phobius"/>
    </source>
</evidence>
<keyword evidence="4" id="KW-0328">Glycosyltransferase</keyword>
<name>A0ABS4CMW2_9ENTE</name>
<evidence type="ECO:0000256" key="5">
    <source>
        <dbReference type="ARBA" id="ARBA00022679"/>
    </source>
</evidence>
<evidence type="ECO:0000256" key="1">
    <source>
        <dbReference type="ARBA" id="ARBA00004141"/>
    </source>
</evidence>
<evidence type="ECO:0000256" key="2">
    <source>
        <dbReference type="ARBA" id="ARBA00004760"/>
    </source>
</evidence>
<dbReference type="InterPro" id="IPR029044">
    <property type="entry name" value="Nucleotide-diphossugar_trans"/>
</dbReference>